<evidence type="ECO:0000313" key="3">
    <source>
        <dbReference type="Proteomes" id="UP000001542"/>
    </source>
</evidence>
<proteinExistence type="predicted"/>
<gene>
    <name evidence="2" type="ORF">TVAG_233680</name>
</gene>
<feature type="transmembrane region" description="Helical" evidence="1">
    <location>
        <begin position="142"/>
        <end position="167"/>
    </location>
</feature>
<keyword evidence="1" id="KW-1133">Transmembrane helix</keyword>
<dbReference type="VEuPathDB" id="TrichDB:TVAGG3_0753330"/>
<reference evidence="2" key="1">
    <citation type="submission" date="2006-10" db="EMBL/GenBank/DDBJ databases">
        <authorList>
            <person name="Amadeo P."/>
            <person name="Zhao Q."/>
            <person name="Wortman J."/>
            <person name="Fraser-Liggett C."/>
            <person name="Carlton J."/>
        </authorList>
    </citation>
    <scope>NUCLEOTIDE SEQUENCE</scope>
    <source>
        <strain evidence="2">G3</strain>
    </source>
</reference>
<dbReference type="PANTHER" id="PTHR46155:SF1">
    <property type="entry name" value="BIFUNCTIONAL INHIBITOR_LIPID-TRANSFER PROTEIN_SEED STORAGE 2S ALBUMIN SUPERFAMILY PROTEIN"/>
    <property type="match status" value="1"/>
</dbReference>
<protein>
    <submittedName>
        <fullName evidence="2">Uncharacterized protein</fullName>
    </submittedName>
</protein>
<keyword evidence="3" id="KW-1185">Reference proteome</keyword>
<evidence type="ECO:0000256" key="1">
    <source>
        <dbReference type="SAM" id="Phobius"/>
    </source>
</evidence>
<dbReference type="PANTHER" id="PTHR46155">
    <property type="entry name" value="BIFUNCTIONAL INHIBITOR/LIPID-TRANSFER PROTEIN/SEED STORAGE 2S ALBUMIN SUPERFAMILY PROTEIN"/>
    <property type="match status" value="1"/>
</dbReference>
<dbReference type="Proteomes" id="UP000001542">
    <property type="component" value="Unassembled WGS sequence"/>
</dbReference>
<keyword evidence="1" id="KW-0812">Transmembrane</keyword>
<sequence>MPTPFETVYETIRYTDMETPYETIPMTPFVTFDVTPYSTLEYTSKETPIATIHMSPFKTFVETPYDTLSITPLLTPVETIPMTPKKSPISTSEYTPFITPDKSPIQTPARTIKIEDGQSIVETRNSDNANSESAEKSSQKKYTFMFVGIACFFLLVVIGIVCFALYMRHKNNVEYDSETPEVEPHEIDEFKLVMIQKFNIYLFFILLIYELKVVYVEGFCDFFCKRKNSYIFERFCIIFFYI</sequence>
<keyword evidence="1" id="KW-0472">Membrane</keyword>
<evidence type="ECO:0000313" key="2">
    <source>
        <dbReference type="EMBL" id="EAX94117.1"/>
    </source>
</evidence>
<organism evidence="2 3">
    <name type="scientific">Trichomonas vaginalis (strain ATCC PRA-98 / G3)</name>
    <dbReference type="NCBI Taxonomy" id="412133"/>
    <lineage>
        <taxon>Eukaryota</taxon>
        <taxon>Metamonada</taxon>
        <taxon>Parabasalia</taxon>
        <taxon>Trichomonadida</taxon>
        <taxon>Trichomonadidae</taxon>
        <taxon>Trichomonas</taxon>
    </lineage>
</organism>
<dbReference type="InParanoid" id="A2FLU8"/>
<dbReference type="VEuPathDB" id="TrichDB:TVAG_233680"/>
<feature type="transmembrane region" description="Helical" evidence="1">
    <location>
        <begin position="200"/>
        <end position="224"/>
    </location>
</feature>
<dbReference type="KEGG" id="tva:4751843"/>
<dbReference type="EMBL" id="DS113875">
    <property type="protein sequence ID" value="EAX94117.1"/>
    <property type="molecule type" value="Genomic_DNA"/>
</dbReference>
<dbReference type="AlphaFoldDB" id="A2FLU8"/>
<accession>A2FLU8</accession>
<reference evidence="2" key="2">
    <citation type="journal article" date="2007" name="Science">
        <title>Draft genome sequence of the sexually transmitted pathogen Trichomonas vaginalis.</title>
        <authorList>
            <person name="Carlton J.M."/>
            <person name="Hirt R.P."/>
            <person name="Silva J.C."/>
            <person name="Delcher A.L."/>
            <person name="Schatz M."/>
            <person name="Zhao Q."/>
            <person name="Wortman J.R."/>
            <person name="Bidwell S.L."/>
            <person name="Alsmark U.C.M."/>
            <person name="Besteiro S."/>
            <person name="Sicheritz-Ponten T."/>
            <person name="Noel C.J."/>
            <person name="Dacks J.B."/>
            <person name="Foster P.G."/>
            <person name="Simillion C."/>
            <person name="Van de Peer Y."/>
            <person name="Miranda-Saavedra D."/>
            <person name="Barton G.J."/>
            <person name="Westrop G.D."/>
            <person name="Mueller S."/>
            <person name="Dessi D."/>
            <person name="Fiori P.L."/>
            <person name="Ren Q."/>
            <person name="Paulsen I."/>
            <person name="Zhang H."/>
            <person name="Bastida-Corcuera F.D."/>
            <person name="Simoes-Barbosa A."/>
            <person name="Brown M.T."/>
            <person name="Hayes R.D."/>
            <person name="Mukherjee M."/>
            <person name="Okumura C.Y."/>
            <person name="Schneider R."/>
            <person name="Smith A.J."/>
            <person name="Vanacova S."/>
            <person name="Villalvazo M."/>
            <person name="Haas B.J."/>
            <person name="Pertea M."/>
            <person name="Feldblyum T.V."/>
            <person name="Utterback T.R."/>
            <person name="Shu C.L."/>
            <person name="Osoegawa K."/>
            <person name="de Jong P.J."/>
            <person name="Hrdy I."/>
            <person name="Horvathova L."/>
            <person name="Zubacova Z."/>
            <person name="Dolezal P."/>
            <person name="Malik S.B."/>
            <person name="Logsdon J.M. Jr."/>
            <person name="Henze K."/>
            <person name="Gupta A."/>
            <person name="Wang C.C."/>
            <person name="Dunne R.L."/>
            <person name="Upcroft J.A."/>
            <person name="Upcroft P."/>
            <person name="White O."/>
            <person name="Salzberg S.L."/>
            <person name="Tang P."/>
            <person name="Chiu C.-H."/>
            <person name="Lee Y.-S."/>
            <person name="Embley T.M."/>
            <person name="Coombs G.H."/>
            <person name="Mottram J.C."/>
            <person name="Tachezy J."/>
            <person name="Fraser-Liggett C.M."/>
            <person name="Johnson P.J."/>
        </authorList>
    </citation>
    <scope>NUCLEOTIDE SEQUENCE [LARGE SCALE GENOMIC DNA]</scope>
    <source>
        <strain evidence="2">G3</strain>
    </source>
</reference>
<dbReference type="RefSeq" id="XP_001307047.1">
    <property type="nucleotide sequence ID" value="XM_001307046.1"/>
</dbReference>
<name>A2FLU8_TRIV3</name>